<comment type="caution">
    <text evidence="1">The sequence shown here is derived from an EMBL/GenBank/DDBJ whole genome shotgun (WGS) entry which is preliminary data.</text>
</comment>
<protein>
    <recommendedName>
        <fullName evidence="3">DUF4829 domain-containing protein</fullName>
    </recommendedName>
</protein>
<dbReference type="RefSeq" id="WP_406765060.1">
    <property type="nucleotide sequence ID" value="NZ_JBJHZY010000002.1"/>
</dbReference>
<reference evidence="1 2" key="1">
    <citation type="submission" date="2024-11" db="EMBL/GenBank/DDBJ databases">
        <authorList>
            <person name="Heng Y.C."/>
            <person name="Lim A.C.H."/>
            <person name="Lee J.K.Y."/>
            <person name="Kittelmann S."/>
        </authorList>
    </citation>
    <scope>NUCLEOTIDE SEQUENCE [LARGE SCALE GENOMIC DNA]</scope>
    <source>
        <strain evidence="1 2">WILCCON 0202</strain>
    </source>
</reference>
<evidence type="ECO:0000313" key="2">
    <source>
        <dbReference type="Proteomes" id="UP001623661"/>
    </source>
</evidence>
<proteinExistence type="predicted"/>
<name>A0ABW8TWB2_9CLOT</name>
<dbReference type="Proteomes" id="UP001623661">
    <property type="component" value="Unassembled WGS sequence"/>
</dbReference>
<accession>A0ABW8TWB2</accession>
<keyword evidence="2" id="KW-1185">Reference proteome</keyword>
<evidence type="ECO:0000313" key="1">
    <source>
        <dbReference type="EMBL" id="MFL0268427.1"/>
    </source>
</evidence>
<sequence>MKRLFTLFIVIIIVLGSIVIRYNYNISRNRDVTYTAKQYITTGVFNKRKLYQINDTKLSFSDGNMAVVTISGLKDKSPHDFVKYEIILEKRSNGAWKVTKVYP</sequence>
<evidence type="ECO:0008006" key="3">
    <source>
        <dbReference type="Google" id="ProtNLM"/>
    </source>
</evidence>
<dbReference type="EMBL" id="JBJHZY010000002">
    <property type="protein sequence ID" value="MFL0268427.1"/>
    <property type="molecule type" value="Genomic_DNA"/>
</dbReference>
<organism evidence="1 2">
    <name type="scientific">Candidatus Clostridium radicumherbarum</name>
    <dbReference type="NCBI Taxonomy" id="3381662"/>
    <lineage>
        <taxon>Bacteria</taxon>
        <taxon>Bacillati</taxon>
        <taxon>Bacillota</taxon>
        <taxon>Clostridia</taxon>
        <taxon>Eubacteriales</taxon>
        <taxon>Clostridiaceae</taxon>
        <taxon>Clostridium</taxon>
    </lineage>
</organism>
<gene>
    <name evidence="1" type="ORF">ACJDUH_09940</name>
</gene>